<accession>A0A6S7J5T8</accession>
<dbReference type="CDD" id="cd01650">
    <property type="entry name" value="RT_nLTR_like"/>
    <property type="match status" value="1"/>
</dbReference>
<dbReference type="Pfam" id="PF00078">
    <property type="entry name" value="RVT_1"/>
    <property type="match status" value="1"/>
</dbReference>
<dbReference type="InterPro" id="IPR043502">
    <property type="entry name" value="DNA/RNA_pol_sf"/>
</dbReference>
<reference evidence="1" key="1">
    <citation type="submission" date="2020-04" db="EMBL/GenBank/DDBJ databases">
        <authorList>
            <person name="Alioto T."/>
            <person name="Alioto T."/>
            <person name="Gomez Garrido J."/>
        </authorList>
    </citation>
    <scope>NUCLEOTIDE SEQUENCE</scope>
    <source>
        <strain evidence="1">A484AB</strain>
    </source>
</reference>
<protein>
    <submittedName>
        <fullName evidence="1">Uncharacterized protein</fullName>
    </submittedName>
</protein>
<keyword evidence="2" id="KW-1185">Reference proteome</keyword>
<dbReference type="PANTHER" id="PTHR33332">
    <property type="entry name" value="REVERSE TRANSCRIPTASE DOMAIN-CONTAINING PROTEIN"/>
    <property type="match status" value="1"/>
</dbReference>
<gene>
    <name evidence="1" type="ORF">PACLA_8A060232</name>
</gene>
<dbReference type="PROSITE" id="PS50878">
    <property type="entry name" value="RT_POL"/>
    <property type="match status" value="1"/>
</dbReference>
<evidence type="ECO:0000313" key="1">
    <source>
        <dbReference type="EMBL" id="CAB4012742.1"/>
    </source>
</evidence>
<name>A0A6S7J5T8_PARCT</name>
<dbReference type="SUPFAM" id="SSF56672">
    <property type="entry name" value="DNA/RNA polymerases"/>
    <property type="match status" value="1"/>
</dbReference>
<dbReference type="OrthoDB" id="410381at2759"/>
<dbReference type="AlphaFoldDB" id="A0A6S7J5T8"/>
<sequence length="550" mass="61199">MSVPSSSKNTATGVTSVRKVVSSSVNIAEAFNQHFASVFSGDTEEPRPQLPTISCPVLQDISLSPCEVAAALRSLDGSKATGPDEISARLLKETAEQIAPSLTLLYNKSLETGVFPDEWKLANIVPIHKKDNKDHVENYRPISLLSIISKILERCVLIRLRDHLLLMLDRAQHGFIPGKSCVTQLVEVIDYIGSLLDSGKQTDVIYLDMSKAFDKVQHSLILDKLRQYNISGNLLNWFTSYLRGRRQRVTVLGATSKERKVTSGVPQGSILGPMLFLLYVNDLPKTVNTSKVACFADDTKILKQVDNLQDTAGLQNDIISLNAACHKSHKTSDKEENAWLRSESCSPKSPEKAAGLDNIPPRLLKDSANVIARPLTKIINVSLEQGTVPDDFKLAKDKKTETVLFGTNANLSKVTNHELSIDGFSLKRVTDYCYLGMTLNAKLSWHSHVDHVAMKVGSRIGMLRRLWNNLTPNAAETVYKSFIRPLMEYGDSIWTCCGEQNKGRLEILQKRAVRVISRYPRSDDAMQSLRWDSLESRGDVHVLKLVTNVF</sequence>
<proteinExistence type="predicted"/>
<evidence type="ECO:0000313" key="2">
    <source>
        <dbReference type="Proteomes" id="UP001152795"/>
    </source>
</evidence>
<dbReference type="Proteomes" id="UP001152795">
    <property type="component" value="Unassembled WGS sequence"/>
</dbReference>
<dbReference type="EMBL" id="CACRXK020007617">
    <property type="protein sequence ID" value="CAB4012742.1"/>
    <property type="molecule type" value="Genomic_DNA"/>
</dbReference>
<dbReference type="InterPro" id="IPR000477">
    <property type="entry name" value="RT_dom"/>
</dbReference>
<comment type="caution">
    <text evidence="1">The sequence shown here is derived from an EMBL/GenBank/DDBJ whole genome shotgun (WGS) entry which is preliminary data.</text>
</comment>
<organism evidence="1 2">
    <name type="scientific">Paramuricea clavata</name>
    <name type="common">Red gorgonian</name>
    <name type="synonym">Violescent sea-whip</name>
    <dbReference type="NCBI Taxonomy" id="317549"/>
    <lineage>
        <taxon>Eukaryota</taxon>
        <taxon>Metazoa</taxon>
        <taxon>Cnidaria</taxon>
        <taxon>Anthozoa</taxon>
        <taxon>Octocorallia</taxon>
        <taxon>Malacalcyonacea</taxon>
        <taxon>Plexauridae</taxon>
        <taxon>Paramuricea</taxon>
    </lineage>
</organism>